<dbReference type="OrthoDB" id="8419758at2"/>
<comment type="caution">
    <text evidence="2">The sequence shown here is derived from an EMBL/GenBank/DDBJ whole genome shotgun (WGS) entry which is preliminary data.</text>
</comment>
<feature type="transmembrane region" description="Helical" evidence="1">
    <location>
        <begin position="69"/>
        <end position="86"/>
    </location>
</feature>
<evidence type="ECO:0000256" key="1">
    <source>
        <dbReference type="SAM" id="Phobius"/>
    </source>
</evidence>
<sequence length="135" mass="14471">MGPVRRRLTVAAAVLPTPALAEVCDKERPGWVPGTQATAWTEAVYLFSITPSIILLVLTVLCLLFRSLWGSMIIIILWLGLATIILTDGPTDPTGIHALALKEGCIASPALFIAAVAAICMAMILNLLPRRQRPS</sequence>
<dbReference type="EMBL" id="SLZU01000011">
    <property type="protein sequence ID" value="TCS61439.1"/>
    <property type="molecule type" value="Genomic_DNA"/>
</dbReference>
<organism evidence="2 3">
    <name type="scientific">Primorskyibacter sedentarius</name>
    <dbReference type="NCBI Taxonomy" id="745311"/>
    <lineage>
        <taxon>Bacteria</taxon>
        <taxon>Pseudomonadati</taxon>
        <taxon>Pseudomonadota</taxon>
        <taxon>Alphaproteobacteria</taxon>
        <taxon>Rhodobacterales</taxon>
        <taxon>Roseobacteraceae</taxon>
        <taxon>Primorskyibacter</taxon>
    </lineage>
</organism>
<keyword evidence="3" id="KW-1185">Reference proteome</keyword>
<protein>
    <submittedName>
        <fullName evidence="2">Uncharacterized protein</fullName>
    </submittedName>
</protein>
<keyword evidence="1" id="KW-0812">Transmembrane</keyword>
<dbReference type="Proteomes" id="UP000295696">
    <property type="component" value="Unassembled WGS sequence"/>
</dbReference>
<accession>A0A4R3J6B9</accession>
<evidence type="ECO:0000313" key="3">
    <source>
        <dbReference type="Proteomes" id="UP000295696"/>
    </source>
</evidence>
<proteinExistence type="predicted"/>
<feature type="transmembrane region" description="Helical" evidence="1">
    <location>
        <begin position="45"/>
        <end position="64"/>
    </location>
</feature>
<keyword evidence="1" id="KW-0472">Membrane</keyword>
<dbReference type="AlphaFoldDB" id="A0A4R3J6B9"/>
<name>A0A4R3J6B9_9RHOB</name>
<feature type="transmembrane region" description="Helical" evidence="1">
    <location>
        <begin position="106"/>
        <end position="128"/>
    </location>
</feature>
<reference evidence="2 3" key="1">
    <citation type="submission" date="2019-03" db="EMBL/GenBank/DDBJ databases">
        <title>Genomic Encyclopedia of Type Strains, Phase IV (KMG-IV): sequencing the most valuable type-strain genomes for metagenomic binning, comparative biology and taxonomic classification.</title>
        <authorList>
            <person name="Goeker M."/>
        </authorList>
    </citation>
    <scope>NUCLEOTIDE SEQUENCE [LARGE SCALE GENOMIC DNA]</scope>
    <source>
        <strain evidence="2 3">DSM 104836</strain>
    </source>
</reference>
<dbReference type="RefSeq" id="WP_132246303.1">
    <property type="nucleotide sequence ID" value="NZ_SLZU01000011.1"/>
</dbReference>
<gene>
    <name evidence="2" type="ORF">EDD52_11136</name>
</gene>
<keyword evidence="1" id="KW-1133">Transmembrane helix</keyword>
<evidence type="ECO:0000313" key="2">
    <source>
        <dbReference type="EMBL" id="TCS61439.1"/>
    </source>
</evidence>